<sequence>MDRLSEIETSILDDDDGSCRDVNFLQPTWDGVEEFIKRSEKLFREYSSADGEGNSLLEPYWKSVKASVQKTGYVHLSYANSFEIINNVQIFVCSEDDGSPFIELTFFPEDVAVVSNLETVFIGWVGAAKFTLQASEYFCRYENASWTIGDISPGSGVFLASENIST</sequence>
<proteinExistence type="predicted"/>
<comment type="caution">
    <text evidence="1">The sequence shown here is derived from an EMBL/GenBank/DDBJ whole genome shotgun (WGS) entry which is preliminary data.</text>
</comment>
<gene>
    <name evidence="1" type="ORF">HRQ87_00420</name>
</gene>
<evidence type="ECO:0000313" key="2">
    <source>
        <dbReference type="Proteomes" id="UP000777935"/>
    </source>
</evidence>
<organism evidence="1 2">
    <name type="scientific">Parasulfitobacter algicola</name>
    <dbReference type="NCBI Taxonomy" id="2614809"/>
    <lineage>
        <taxon>Bacteria</taxon>
        <taxon>Pseudomonadati</taxon>
        <taxon>Pseudomonadota</taxon>
        <taxon>Alphaproteobacteria</taxon>
        <taxon>Rhodobacterales</taxon>
        <taxon>Roseobacteraceae</taxon>
        <taxon>Parasulfitobacter</taxon>
    </lineage>
</organism>
<keyword evidence="2" id="KW-1185">Reference proteome</keyword>
<dbReference type="RefSeq" id="WP_174134386.1">
    <property type="nucleotide sequence ID" value="NZ_JABUFE010000001.1"/>
</dbReference>
<evidence type="ECO:0000313" key="1">
    <source>
        <dbReference type="EMBL" id="NSX53260.1"/>
    </source>
</evidence>
<dbReference type="Proteomes" id="UP000777935">
    <property type="component" value="Unassembled WGS sequence"/>
</dbReference>
<reference evidence="1 2" key="1">
    <citation type="submission" date="2020-06" db="EMBL/GenBank/DDBJ databases">
        <title>Sulfitobacter algicola sp. nov., isolated from green algae.</title>
        <authorList>
            <person name="Wang C."/>
        </authorList>
    </citation>
    <scope>NUCLEOTIDE SEQUENCE [LARGE SCALE GENOMIC DNA]</scope>
    <source>
        <strain evidence="1 2">1151</strain>
    </source>
</reference>
<protein>
    <submittedName>
        <fullName evidence="1">Uncharacterized protein</fullName>
    </submittedName>
</protein>
<dbReference type="EMBL" id="JABUFE010000001">
    <property type="protein sequence ID" value="NSX53260.1"/>
    <property type="molecule type" value="Genomic_DNA"/>
</dbReference>
<name>A0ABX2IQ77_9RHOB</name>
<accession>A0ABX2IQ77</accession>